<protein>
    <recommendedName>
        <fullName evidence="6">HECT domain-containing protein</fullName>
    </recommendedName>
</protein>
<feature type="region of interest" description="Disordered" evidence="4">
    <location>
        <begin position="1420"/>
        <end position="1551"/>
    </location>
</feature>
<dbReference type="Proteomes" id="UP001178507">
    <property type="component" value="Unassembled WGS sequence"/>
</dbReference>
<feature type="compositionally biased region" description="Basic and acidic residues" evidence="4">
    <location>
        <begin position="1537"/>
        <end position="1547"/>
    </location>
</feature>
<evidence type="ECO:0000256" key="5">
    <source>
        <dbReference type="SAM" id="Phobius"/>
    </source>
</evidence>
<dbReference type="PANTHER" id="PTHR32387:SF0">
    <property type="entry name" value="PROTEIN NO VEIN"/>
    <property type="match status" value="1"/>
</dbReference>
<dbReference type="Gene3D" id="3.30.2410.10">
    <property type="entry name" value="Hect, E3 ligase catalytic domain"/>
    <property type="match status" value="1"/>
</dbReference>
<dbReference type="GO" id="GO:0004842">
    <property type="term" value="F:ubiquitin-protein transferase activity"/>
    <property type="evidence" value="ECO:0007669"/>
    <property type="project" value="InterPro"/>
</dbReference>
<dbReference type="EMBL" id="CAUJNA010000176">
    <property type="protein sequence ID" value="CAJ1373126.1"/>
    <property type="molecule type" value="Genomic_DNA"/>
</dbReference>
<feature type="compositionally biased region" description="Low complexity" evidence="4">
    <location>
        <begin position="1497"/>
        <end position="1522"/>
    </location>
</feature>
<evidence type="ECO:0000313" key="8">
    <source>
        <dbReference type="Proteomes" id="UP001178507"/>
    </source>
</evidence>
<feature type="domain" description="HECT" evidence="6">
    <location>
        <begin position="1851"/>
        <end position="2186"/>
    </location>
</feature>
<feature type="transmembrane region" description="Helical" evidence="5">
    <location>
        <begin position="1693"/>
        <end position="1714"/>
    </location>
</feature>
<evidence type="ECO:0000256" key="4">
    <source>
        <dbReference type="SAM" id="MobiDB-lite"/>
    </source>
</evidence>
<evidence type="ECO:0000256" key="3">
    <source>
        <dbReference type="SAM" id="Coils"/>
    </source>
</evidence>
<evidence type="ECO:0000259" key="6">
    <source>
        <dbReference type="PROSITE" id="PS50237"/>
    </source>
</evidence>
<dbReference type="Pfam" id="PF00632">
    <property type="entry name" value="HECT"/>
    <property type="match status" value="1"/>
</dbReference>
<evidence type="ECO:0000256" key="2">
    <source>
        <dbReference type="PROSITE-ProRule" id="PRU00104"/>
    </source>
</evidence>
<keyword evidence="5" id="KW-0472">Membrane</keyword>
<dbReference type="PROSITE" id="PS50237">
    <property type="entry name" value="HECT"/>
    <property type="match status" value="1"/>
</dbReference>
<sequence length="2186" mass="242756">MTNWLEGLSPAVLRALHWTLSGSEEAKRQALLRPLVEELRSGLAVVQLLGPRLAEEADSGAAASPGAPAGKTSKPKRKLQKAQLRLQNAKGLQTPLHWLCARDVLEGAELGGWPSASGPCPASLARALAKLWAEQLLLPDVLGLLPVSYLTPPICEDHLPHSPQRELLVTVLQSLEAWTSQLPEAVLRALTPPEARRSLDSALQRLAATGDGSQGLRVDCLQALLRPDCQAAARGAAQAAALECREQRRDARRLAQQDVRARLAALRRAAGPARGAASGGRSSADWPQRRAAYEERLAQLRFELGRVPERELEVQEVTEPAPGTDYAPAPLREPQGASEAEALVALLQRQRLGGAANALRQALGAAVERLAVDLYEMESHFVYELVQNADDNRYGDVSPWLRLELCQDEGASFFFSVNNEVGLSAQDLRALCDVNASSKKGQKGVTGHKGIGWKSCFQVSDCPYMLSGCFTIKFDLAAHGKMGFVTPSWVDDKELASLPAAVQDAYYAGNTVTYLPLRSGAEAGVELALADLEESRPCLLFLRRLRHLELHSSKRRVSLDCEEEGPHHQAVLLRDDEGVERRCFLVYRHNVRLEQKEVCLTLAFPKQEDPGKLPPQALYCTLPVRKLSFGFCVEGPFELVASRGDIHEGSRVNQALCRALPGAFAGALEMHPDLQQRALAFLGLAPASPFWRVVHSSLSEQLQGTACVPLEDGGLERPENCLLRPSGGSALEAARLLPPALLWLGCRRRLAAPNSGAHGLEELGFQHWLQILRHRDEGWPQGLLGSWLEKEEFQAFKVFFAYLGEVLSSAEDPAEVLQQLWAVELLPADCKERRLFGLSEGPVFCRGPEAALDPAVRRLCEEGVLRVLHEAAWRPGAFLSAACAPLTAAALMEACARHHTLESLTPEVAWTSLSMLQSLFLKGEQPTSGWRALGEVLWLPVLGRGLARAQRLVCCSYLGCPAASLRRAALPWPLRFVDPWYLEGCGLGWEAFLEQLGVHTLQLAPASARIQALPSASSNSRLPRVEASRTWAQRKLEALQRMPLAELLGSVQRPQLGPTQRLQVPEECLGCKDLGARLVSVEWWRELLQRRPAFQYLQRCLAEDHAELRKLWVHRPGAELRQVWEFLLQGSDLAQLAGHWLPVAQFPEGDEEARGCLLQLVLSKATPENLLRCLRALERCQDVGVYVAMYRRLNSSPLAPEQLDELRSLLFVPGSGMLAASGCSWHSTPLLELAEVAVLDVHYARHGLEDFFAGLLQPEFQFDCPTLLHALRRLVERVHSGEAALPGGHELDGLLEMATEIYSQLAACLKTEPSEVQGLRRAFRTERLVLLRPKLRSHPKRLMPEEAWWDTHPELSELESVQSLSLKNFYQDLRDFFLALGVHQEITRAALKALLERPTQVSSSRWTGLDVSDVEDLGLLQTSSNFRPPDWRAPDEEEAPEQAPQRGAEPNDFQPPRGGPRVPAIRSSEELRRIQQEEEARRAARRRQNEASDVIYAPPSAGAGAGAEPGATDSNSAASASNRTPSGAESHANGNSRESKSEEKVPDAESESLALLQQRLEQLSRECERRQQESFELRSRWAQAEDDAERYMKILQQFWDADHRLRDASFEQRELRSGEVRGSEPEMDAAFVLHSTGLGGAKLGRPQQWWEWRELLVGVILWATLTTSVQHCVRRWRRRRRPRLLTMVLKDIFVTFTAFVLTAQPCLWLWAFLFGPLRCLVPGQAHPPVRWEELTSLAILLWLLLRSLYICWHGRTQRLYSQQRLDAVLAALVTAPSEDLSMEMDFEQDGQGLSPEAVEEMHRLRKALLDSRLAELRKALHAPLRPQSLHLFVRRSQVLQDSLSIFWQCPATELLAPNMSVSFDGEKGIDAGGLLRDWFDSIAMALVDEASPLAAEADGLAPRGPDSGYGQQELRGFVALGRFLATAVLRGHPLPLQLSSLCCKRLLMAPVSLSDLMKTDPDFFRHRVRPLQEPGGLEKLETALGEPLTFMSAPGGSDQVRALLPMGHLLRVHEGNRPEYLRLLSQERLVGGRRKSLAALQQGFWDVLPLHLLQRQRVQGWQLSLLISGCADPDPEEWRLHSSTRAANAPQKKVVEWFWDAVQSDLTAEQRCRLLRFATGSSRPPPGGFADLRPPFAVEVTSLGSEQHLPTAHTCINKLVLHFYSSKTQLLEKLLTALVDESFGTP</sequence>
<organism evidence="7 8">
    <name type="scientific">Effrenium voratum</name>
    <dbReference type="NCBI Taxonomy" id="2562239"/>
    <lineage>
        <taxon>Eukaryota</taxon>
        <taxon>Sar</taxon>
        <taxon>Alveolata</taxon>
        <taxon>Dinophyceae</taxon>
        <taxon>Suessiales</taxon>
        <taxon>Symbiodiniaceae</taxon>
        <taxon>Effrenium</taxon>
    </lineage>
</organism>
<keyword evidence="5" id="KW-0812">Transmembrane</keyword>
<dbReference type="SUPFAM" id="SSF56204">
    <property type="entry name" value="Hect, E3 ligase catalytic domain"/>
    <property type="match status" value="1"/>
</dbReference>
<dbReference type="Gene3D" id="3.30.565.10">
    <property type="entry name" value="Histidine kinase-like ATPase, C-terminal domain"/>
    <property type="match status" value="1"/>
</dbReference>
<dbReference type="InterPro" id="IPR000569">
    <property type="entry name" value="HECT_dom"/>
</dbReference>
<evidence type="ECO:0000313" key="7">
    <source>
        <dbReference type="EMBL" id="CAJ1373126.1"/>
    </source>
</evidence>
<dbReference type="InterPro" id="IPR035983">
    <property type="entry name" value="Hect_E3_ubiquitin_ligase"/>
</dbReference>
<dbReference type="NCBIfam" id="NF047352">
    <property type="entry name" value="P_loop_sacsin"/>
    <property type="match status" value="1"/>
</dbReference>
<proteinExistence type="predicted"/>
<dbReference type="Gene3D" id="3.30.2160.10">
    <property type="entry name" value="Hect, E3 ligase catalytic domain"/>
    <property type="match status" value="1"/>
</dbReference>
<dbReference type="InterPro" id="IPR036890">
    <property type="entry name" value="HATPase_C_sf"/>
</dbReference>
<dbReference type="SMART" id="SM00119">
    <property type="entry name" value="HECTc"/>
    <property type="match status" value="1"/>
</dbReference>
<keyword evidence="5" id="KW-1133">Transmembrane helix</keyword>
<feature type="compositionally biased region" description="Low complexity" evidence="4">
    <location>
        <begin position="1441"/>
        <end position="1450"/>
    </location>
</feature>
<feature type="active site" description="Glycyl thioester intermediate" evidence="2">
    <location>
        <position position="2155"/>
    </location>
</feature>
<feature type="compositionally biased region" description="Basic and acidic residues" evidence="4">
    <location>
        <begin position="1467"/>
        <end position="1490"/>
    </location>
</feature>
<feature type="compositionally biased region" description="Polar residues" evidence="4">
    <location>
        <begin position="1523"/>
        <end position="1536"/>
    </location>
</feature>
<comment type="caution">
    <text evidence="7">The sequence shown here is derived from an EMBL/GenBank/DDBJ whole genome shotgun (WGS) entry which is preliminary data.</text>
</comment>
<feature type="compositionally biased region" description="Low complexity" evidence="4">
    <location>
        <begin position="59"/>
        <end position="69"/>
    </location>
</feature>
<name>A0AA36MIQ4_9DINO</name>
<feature type="transmembrane region" description="Helical" evidence="5">
    <location>
        <begin position="1655"/>
        <end position="1673"/>
    </location>
</feature>
<dbReference type="InterPro" id="IPR052957">
    <property type="entry name" value="Auxin_embryo_med"/>
</dbReference>
<keyword evidence="3" id="KW-0175">Coiled coil</keyword>
<evidence type="ECO:0000256" key="1">
    <source>
        <dbReference type="ARBA" id="ARBA00022786"/>
    </source>
</evidence>
<feature type="region of interest" description="Disordered" evidence="4">
    <location>
        <begin position="57"/>
        <end position="80"/>
    </location>
</feature>
<reference evidence="7" key="1">
    <citation type="submission" date="2023-08" db="EMBL/GenBank/DDBJ databases">
        <authorList>
            <person name="Chen Y."/>
            <person name="Shah S."/>
            <person name="Dougan E. K."/>
            <person name="Thang M."/>
            <person name="Chan C."/>
        </authorList>
    </citation>
    <scope>NUCLEOTIDE SEQUENCE</scope>
</reference>
<dbReference type="SUPFAM" id="SSF55874">
    <property type="entry name" value="ATPase domain of HSP90 chaperone/DNA topoisomerase II/histidine kinase"/>
    <property type="match status" value="1"/>
</dbReference>
<dbReference type="Gene3D" id="3.90.1750.10">
    <property type="entry name" value="Hect, E3 ligase catalytic domains"/>
    <property type="match status" value="1"/>
</dbReference>
<feature type="coiled-coil region" evidence="3">
    <location>
        <begin position="1553"/>
        <end position="1580"/>
    </location>
</feature>
<accession>A0AA36MIQ4</accession>
<gene>
    <name evidence="7" type="ORF">EVOR1521_LOCUS3038</name>
</gene>
<dbReference type="PANTHER" id="PTHR32387">
    <property type="entry name" value="WU:FJ29H11"/>
    <property type="match status" value="1"/>
</dbReference>
<keyword evidence="8" id="KW-1185">Reference proteome</keyword>
<keyword evidence="1 2" id="KW-0833">Ubl conjugation pathway</keyword>